<keyword evidence="2" id="KW-1185">Reference proteome</keyword>
<gene>
    <name evidence="1" type="ORF">CDAR_232721</name>
</gene>
<evidence type="ECO:0000313" key="1">
    <source>
        <dbReference type="EMBL" id="GIY59435.1"/>
    </source>
</evidence>
<organism evidence="1 2">
    <name type="scientific">Caerostris darwini</name>
    <dbReference type="NCBI Taxonomy" id="1538125"/>
    <lineage>
        <taxon>Eukaryota</taxon>
        <taxon>Metazoa</taxon>
        <taxon>Ecdysozoa</taxon>
        <taxon>Arthropoda</taxon>
        <taxon>Chelicerata</taxon>
        <taxon>Arachnida</taxon>
        <taxon>Araneae</taxon>
        <taxon>Araneomorphae</taxon>
        <taxon>Entelegynae</taxon>
        <taxon>Araneoidea</taxon>
        <taxon>Araneidae</taxon>
        <taxon>Caerostris</taxon>
    </lineage>
</organism>
<proteinExistence type="predicted"/>
<dbReference type="EMBL" id="BPLQ01011653">
    <property type="protein sequence ID" value="GIY59435.1"/>
    <property type="molecule type" value="Genomic_DNA"/>
</dbReference>
<comment type="caution">
    <text evidence="1">The sequence shown here is derived from an EMBL/GenBank/DDBJ whole genome shotgun (WGS) entry which is preliminary data.</text>
</comment>
<dbReference type="Proteomes" id="UP001054837">
    <property type="component" value="Unassembled WGS sequence"/>
</dbReference>
<sequence>MKTNSRRASVGGVRVNTWARGQSFALAEKEGNLILASYGTGGTYPVSRSTGSFISAFAPDDIVCVPRSSARRVCLCNFGFECGQTAELLLGLVVETIGKTVEKDLVLIWLKYALTAMLKKQNKTKLALEDKRPDIS</sequence>
<evidence type="ECO:0000313" key="2">
    <source>
        <dbReference type="Proteomes" id="UP001054837"/>
    </source>
</evidence>
<dbReference type="AlphaFoldDB" id="A0AAV4UNY7"/>
<name>A0AAV4UNY7_9ARAC</name>
<accession>A0AAV4UNY7</accession>
<protein>
    <submittedName>
        <fullName evidence="1">Uncharacterized protein</fullName>
    </submittedName>
</protein>
<reference evidence="1 2" key="1">
    <citation type="submission" date="2021-06" db="EMBL/GenBank/DDBJ databases">
        <title>Caerostris darwini draft genome.</title>
        <authorList>
            <person name="Kono N."/>
            <person name="Arakawa K."/>
        </authorList>
    </citation>
    <scope>NUCLEOTIDE SEQUENCE [LARGE SCALE GENOMIC DNA]</scope>
</reference>